<dbReference type="PANTHER" id="PTHR30537:SF74">
    <property type="entry name" value="HTH-TYPE TRANSCRIPTIONAL REGULATOR TRPI"/>
    <property type="match status" value="1"/>
</dbReference>
<dbReference type="Gene3D" id="3.40.190.10">
    <property type="entry name" value="Periplasmic binding protein-like II"/>
    <property type="match status" value="2"/>
</dbReference>
<dbReference type="InterPro" id="IPR005119">
    <property type="entry name" value="LysR_subst-bd"/>
</dbReference>
<dbReference type="InterPro" id="IPR036390">
    <property type="entry name" value="WH_DNA-bd_sf"/>
</dbReference>
<evidence type="ECO:0000313" key="7">
    <source>
        <dbReference type="Proteomes" id="UP000001353"/>
    </source>
</evidence>
<dbReference type="AlphaFoldDB" id="F7ZHV7"/>
<dbReference type="Proteomes" id="UP000001353">
    <property type="component" value="Chromosome"/>
</dbReference>
<protein>
    <submittedName>
        <fullName evidence="6">HTH-type transcriptional regulator, LysR family</fullName>
    </submittedName>
</protein>
<proteinExistence type="inferred from homology"/>
<reference evidence="6 7" key="1">
    <citation type="journal article" date="2011" name="BMC Genomics">
        <title>Comparative genome analysis and genome-guided physiological analysis of Roseobacter litoralis.</title>
        <authorList>
            <person name="Kalhoefer D."/>
            <person name="Thole S."/>
            <person name="Voget S."/>
            <person name="Lehmann R."/>
            <person name="Liesegang H."/>
            <person name="Wollher A."/>
            <person name="Daniel R."/>
            <person name="Simon M."/>
            <person name="Brinkhoff T."/>
        </authorList>
    </citation>
    <scope>NUCLEOTIDE SEQUENCE [LARGE SCALE GENOMIC DNA]</scope>
    <source>
        <strain evidence="7">ATCC 49566 / DSM 6996 / JCM 21268 / NBRC 15278 / OCh 149</strain>
    </source>
</reference>
<dbReference type="GO" id="GO:0006351">
    <property type="term" value="P:DNA-templated transcription"/>
    <property type="evidence" value="ECO:0007669"/>
    <property type="project" value="TreeGrafter"/>
</dbReference>
<dbReference type="InterPro" id="IPR058163">
    <property type="entry name" value="LysR-type_TF_proteobact-type"/>
</dbReference>
<keyword evidence="2" id="KW-0805">Transcription regulation</keyword>
<dbReference type="RefSeq" id="WP_013961650.1">
    <property type="nucleotide sequence ID" value="NC_015730.1"/>
</dbReference>
<evidence type="ECO:0000256" key="4">
    <source>
        <dbReference type="ARBA" id="ARBA00023163"/>
    </source>
</evidence>
<dbReference type="PROSITE" id="PS50931">
    <property type="entry name" value="HTH_LYSR"/>
    <property type="match status" value="1"/>
</dbReference>
<dbReference type="PRINTS" id="PR00039">
    <property type="entry name" value="HTHLYSR"/>
</dbReference>
<dbReference type="KEGG" id="rli:RLO149_c017250"/>
<accession>F7ZHV7</accession>
<dbReference type="InterPro" id="IPR036388">
    <property type="entry name" value="WH-like_DNA-bd_sf"/>
</dbReference>
<comment type="similarity">
    <text evidence="1">Belongs to the LysR transcriptional regulatory family.</text>
</comment>
<evidence type="ECO:0000256" key="3">
    <source>
        <dbReference type="ARBA" id="ARBA00023125"/>
    </source>
</evidence>
<dbReference type="OrthoDB" id="9804958at2"/>
<dbReference type="Gene3D" id="1.10.10.10">
    <property type="entry name" value="Winged helix-like DNA-binding domain superfamily/Winged helix DNA-binding domain"/>
    <property type="match status" value="1"/>
</dbReference>
<sequence>MFVKMRVGSKHLPLNALQGFEAAARHLNMRRAGEELNLTQSAVSHQVRTLEKALGRPLFNENRRRLALTPDGKRLLVAVKQGLETISAAATQVSEDAFSSSLTVLAAPAFSSQWLVPRLPRFLELFPDLTFSLNVGAAATSSDLAQVDAAVVFNNVQFPGMRVETLTHLEMFPVCAPGPDRKMVPEDLHNETLIHEDDGEIWARWFAAVGAEQIKPHRAIYASGTQAALSLAIAGSGFAINDGIIGAEALSKSLVVRPFGNFTLSFGEYLTVTPTLERTTPGALAFVAWMRREMAETHHY</sequence>
<dbReference type="EMBL" id="CP002623">
    <property type="protein sequence ID" value="AEI93717.1"/>
    <property type="molecule type" value="Genomic_DNA"/>
</dbReference>
<evidence type="ECO:0000256" key="2">
    <source>
        <dbReference type="ARBA" id="ARBA00023015"/>
    </source>
</evidence>
<name>F7ZHV7_ROSLO</name>
<dbReference type="GO" id="GO:0003700">
    <property type="term" value="F:DNA-binding transcription factor activity"/>
    <property type="evidence" value="ECO:0007669"/>
    <property type="project" value="InterPro"/>
</dbReference>
<dbReference type="HOGENOM" id="CLU_039613_37_0_5"/>
<dbReference type="STRING" id="391595.RLO149_c017250"/>
<dbReference type="SUPFAM" id="SSF46785">
    <property type="entry name" value="Winged helix' DNA-binding domain"/>
    <property type="match status" value="1"/>
</dbReference>
<organism evidence="6 7">
    <name type="scientific">Roseobacter litoralis (strain ATCC 49566 / DSM 6996 / JCM 21268 / NBRC 15278 / OCh 149)</name>
    <dbReference type="NCBI Taxonomy" id="391595"/>
    <lineage>
        <taxon>Bacteria</taxon>
        <taxon>Pseudomonadati</taxon>
        <taxon>Pseudomonadota</taxon>
        <taxon>Alphaproteobacteria</taxon>
        <taxon>Rhodobacterales</taxon>
        <taxon>Roseobacteraceae</taxon>
        <taxon>Roseobacter</taxon>
    </lineage>
</organism>
<evidence type="ECO:0000259" key="5">
    <source>
        <dbReference type="PROSITE" id="PS50931"/>
    </source>
</evidence>
<gene>
    <name evidence="6" type="ordered locus">RLO149_c017250</name>
</gene>
<dbReference type="PANTHER" id="PTHR30537">
    <property type="entry name" value="HTH-TYPE TRANSCRIPTIONAL REGULATOR"/>
    <property type="match status" value="1"/>
</dbReference>
<dbReference type="eggNOG" id="COG0583">
    <property type="taxonomic scope" value="Bacteria"/>
</dbReference>
<keyword evidence="3" id="KW-0238">DNA-binding</keyword>
<keyword evidence="7" id="KW-1185">Reference proteome</keyword>
<dbReference type="GO" id="GO:0043565">
    <property type="term" value="F:sequence-specific DNA binding"/>
    <property type="evidence" value="ECO:0007669"/>
    <property type="project" value="TreeGrafter"/>
</dbReference>
<keyword evidence="4" id="KW-0804">Transcription</keyword>
<dbReference type="Pfam" id="PF00126">
    <property type="entry name" value="HTH_1"/>
    <property type="match status" value="1"/>
</dbReference>
<feature type="domain" description="HTH lysR-type" evidence="5">
    <location>
        <begin position="12"/>
        <end position="69"/>
    </location>
</feature>
<dbReference type="InterPro" id="IPR000847">
    <property type="entry name" value="LysR_HTH_N"/>
</dbReference>
<dbReference type="SUPFAM" id="SSF53850">
    <property type="entry name" value="Periplasmic binding protein-like II"/>
    <property type="match status" value="1"/>
</dbReference>
<evidence type="ECO:0000313" key="6">
    <source>
        <dbReference type="EMBL" id="AEI93717.1"/>
    </source>
</evidence>
<dbReference type="Pfam" id="PF03466">
    <property type="entry name" value="LysR_substrate"/>
    <property type="match status" value="1"/>
</dbReference>
<evidence type="ECO:0000256" key="1">
    <source>
        <dbReference type="ARBA" id="ARBA00009437"/>
    </source>
</evidence>